<organism evidence="1 2">
    <name type="scientific">Nibea albiflora</name>
    <name type="common">Yellow drum</name>
    <name type="synonym">Corvina albiflora</name>
    <dbReference type="NCBI Taxonomy" id="240163"/>
    <lineage>
        <taxon>Eukaryota</taxon>
        <taxon>Metazoa</taxon>
        <taxon>Chordata</taxon>
        <taxon>Craniata</taxon>
        <taxon>Vertebrata</taxon>
        <taxon>Euteleostomi</taxon>
        <taxon>Actinopterygii</taxon>
        <taxon>Neopterygii</taxon>
        <taxon>Teleostei</taxon>
        <taxon>Neoteleostei</taxon>
        <taxon>Acanthomorphata</taxon>
        <taxon>Eupercaria</taxon>
        <taxon>Sciaenidae</taxon>
        <taxon>Nibea</taxon>
    </lineage>
</organism>
<gene>
    <name evidence="1" type="ORF">GBF38_001948</name>
</gene>
<reference evidence="1" key="1">
    <citation type="submission" date="2020-04" db="EMBL/GenBank/DDBJ databases">
        <title>A chromosome-scale assembly and high-density genetic map of the yellow drum (Nibea albiflora) genome.</title>
        <authorList>
            <person name="Xu D."/>
            <person name="Zhang W."/>
            <person name="Chen R."/>
            <person name="Tan P."/>
            <person name="Wang L."/>
            <person name="Song H."/>
            <person name="Tian L."/>
            <person name="Zhu Q."/>
            <person name="Wang B."/>
        </authorList>
    </citation>
    <scope>NUCLEOTIDE SEQUENCE</scope>
    <source>
        <strain evidence="1">ZJHYS-2018</strain>
    </source>
</reference>
<dbReference type="Proteomes" id="UP000805704">
    <property type="component" value="Chromosome 9"/>
</dbReference>
<comment type="caution">
    <text evidence="1">The sequence shown here is derived from an EMBL/GenBank/DDBJ whole genome shotgun (WGS) entry which is preliminary data.</text>
</comment>
<evidence type="ECO:0000313" key="2">
    <source>
        <dbReference type="Proteomes" id="UP000805704"/>
    </source>
</evidence>
<keyword evidence="2" id="KW-1185">Reference proteome</keyword>
<name>A0ACB7ECQ0_NIBAL</name>
<accession>A0ACB7ECQ0</accession>
<protein>
    <submittedName>
        <fullName evidence="1">Uncharacterized protein</fullName>
    </submittedName>
</protein>
<evidence type="ECO:0000313" key="1">
    <source>
        <dbReference type="EMBL" id="KAG7999885.1"/>
    </source>
</evidence>
<feature type="non-terminal residue" evidence="1">
    <location>
        <position position="1"/>
    </location>
</feature>
<sequence length="103" mass="11167">QSLPQSSVPPIDFLYPSTTSPHTLPFITVVFLRGLLVDGISHSPSHKEPGGVGARASVQMARCHRDLVSTCSPGTLSGHRRRELRRAHHATPSPWQLMSPVPA</sequence>
<proteinExistence type="predicted"/>
<dbReference type="EMBL" id="CM024797">
    <property type="protein sequence ID" value="KAG7999885.1"/>
    <property type="molecule type" value="Genomic_DNA"/>
</dbReference>